<keyword evidence="8 16" id="KW-0560">Oxidoreductase</keyword>
<evidence type="ECO:0000256" key="9">
    <source>
        <dbReference type="ARBA" id="ARBA00023027"/>
    </source>
</evidence>
<dbReference type="InterPro" id="IPR012999">
    <property type="entry name" value="Pyr_OxRdtase_I_AS"/>
</dbReference>
<evidence type="ECO:0000256" key="1">
    <source>
        <dbReference type="ARBA" id="ARBA00004496"/>
    </source>
</evidence>
<evidence type="ECO:0000256" key="14">
    <source>
        <dbReference type="PIRSR" id="PIRSR000350-3"/>
    </source>
</evidence>
<dbReference type="InterPro" id="IPR050151">
    <property type="entry name" value="Class-I_Pyr_Nuc-Dis_Oxidored"/>
</dbReference>
<dbReference type="RefSeq" id="WP_085146366.1">
    <property type="nucleotide sequence ID" value="NZ_JACKUA010000030.1"/>
</dbReference>
<feature type="binding site" evidence="14">
    <location>
        <position position="309"/>
    </location>
    <ligand>
        <name>FAD</name>
        <dbReference type="ChEBI" id="CHEBI:57692"/>
    </ligand>
</feature>
<comment type="subcellular location">
    <subcellularLocation>
        <location evidence="1">Cytoplasm</location>
    </subcellularLocation>
</comment>
<protein>
    <recommendedName>
        <fullName evidence="4 16">Dihydrolipoyl dehydrogenase</fullName>
        <ecNumber evidence="3 16">1.8.1.4</ecNumber>
    </recommendedName>
</protein>
<keyword evidence="10" id="KW-1015">Disulfide bond</keyword>
<evidence type="ECO:0000256" key="12">
    <source>
        <dbReference type="ARBA" id="ARBA00049187"/>
    </source>
</evidence>
<dbReference type="Pfam" id="PF07992">
    <property type="entry name" value="Pyr_redox_2"/>
    <property type="match status" value="1"/>
</dbReference>
<evidence type="ECO:0000256" key="6">
    <source>
        <dbReference type="ARBA" id="ARBA00022630"/>
    </source>
</evidence>
<feature type="binding site" evidence="14">
    <location>
        <position position="202"/>
    </location>
    <ligand>
        <name>NAD(+)</name>
        <dbReference type="ChEBI" id="CHEBI:57540"/>
    </ligand>
</feature>
<evidence type="ECO:0000313" key="19">
    <source>
        <dbReference type="EMBL" id="ORX12700.1"/>
    </source>
</evidence>
<dbReference type="PANTHER" id="PTHR22912">
    <property type="entry name" value="DISULFIDE OXIDOREDUCTASE"/>
    <property type="match status" value="1"/>
</dbReference>
<dbReference type="PIRSF" id="PIRSF000350">
    <property type="entry name" value="Mercury_reductase_MerA"/>
    <property type="match status" value="1"/>
</dbReference>
<dbReference type="PANTHER" id="PTHR22912:SF217">
    <property type="entry name" value="DIHYDROLIPOYL DEHYDROGENASE"/>
    <property type="match status" value="1"/>
</dbReference>
<evidence type="ECO:0000256" key="4">
    <source>
        <dbReference type="ARBA" id="ARBA00016961"/>
    </source>
</evidence>
<evidence type="ECO:0000259" key="18">
    <source>
        <dbReference type="Pfam" id="PF07992"/>
    </source>
</evidence>
<dbReference type="InterPro" id="IPR004099">
    <property type="entry name" value="Pyr_nucl-diS_OxRdtase_dimer"/>
</dbReference>
<dbReference type="SUPFAM" id="SSF55424">
    <property type="entry name" value="FAD/NAD-linked reductases, dimerisation (C-terminal) domain"/>
    <property type="match status" value="1"/>
</dbReference>
<dbReference type="EMBL" id="LQQA01000029">
    <property type="protein sequence ID" value="ORX12700.1"/>
    <property type="molecule type" value="Genomic_DNA"/>
</dbReference>
<sequence>MTDNFDVLVIGGGPGGYVAAIRAAQLGLNTALVERDRLGGICLNWGCIPTKALLHGADVAHALANAHEVGFTIGAVEFDISKLVQFSRNVSARLSGGVEYLMRKNAVTVIAGTARLTGKGLVDVSSEGGVQRFRADHVIVATGARPRTVPGLTPDGERIWTYFDALQPSTLPRSLVVVGSGAIGVEFASLYRDLGTDVRIVEMAPRIMPAEDTAVSEFVRRRFEKRGIGIYAGSRVTAATIHDTGVDLTIDAPGGPENVTAERVLVAAGIQGNIEGLGLEDIGVETSGGTIVTDEWCRTTAFGTYAIGDVAGGPCLAHKASHEAVLCIEHIAGMSHTRPLDTDLVPACTYARPQVASLGMTEEQARATGRRLQVGTFDLQASGKALAIAEADGFVKTIFDADSGALLGAHMVGPDVTELIQGFGITASLEATADDLADVIFAHPTLSEAMHESVLAALGKPLNS</sequence>
<dbReference type="OrthoDB" id="9800167at2"/>
<dbReference type="AlphaFoldDB" id="A0A1X2F2N3"/>
<evidence type="ECO:0000256" key="8">
    <source>
        <dbReference type="ARBA" id="ARBA00023002"/>
    </source>
</evidence>
<dbReference type="InterPro" id="IPR016156">
    <property type="entry name" value="FAD/NAD-linked_Rdtase_dimer_sf"/>
</dbReference>
<accession>A0A1X2F2N3</accession>
<feature type="domain" description="FAD/NAD(P)-binding" evidence="18">
    <location>
        <begin position="5"/>
        <end position="324"/>
    </location>
</feature>
<comment type="cofactor">
    <cofactor evidence="14 16">
        <name>FAD</name>
        <dbReference type="ChEBI" id="CHEBI:57692"/>
    </cofactor>
    <text evidence="14 16">Binds 1 FAD per subunit.</text>
</comment>
<evidence type="ECO:0000256" key="7">
    <source>
        <dbReference type="ARBA" id="ARBA00022827"/>
    </source>
</evidence>
<keyword evidence="9 14" id="KW-0520">NAD</keyword>
<dbReference type="Gene3D" id="3.30.390.30">
    <property type="match status" value="1"/>
</dbReference>
<evidence type="ECO:0000256" key="13">
    <source>
        <dbReference type="PIRSR" id="PIRSR000350-2"/>
    </source>
</evidence>
<proteinExistence type="inferred from homology"/>
<keyword evidence="11 16" id="KW-0676">Redox-active center</keyword>
<dbReference type="FunFam" id="3.30.390.30:FF:000001">
    <property type="entry name" value="Dihydrolipoyl dehydrogenase"/>
    <property type="match status" value="1"/>
</dbReference>
<dbReference type="GO" id="GO:0050660">
    <property type="term" value="F:flavin adenine dinucleotide binding"/>
    <property type="evidence" value="ECO:0007669"/>
    <property type="project" value="InterPro"/>
</dbReference>
<keyword evidence="14" id="KW-0547">Nucleotide-binding</keyword>
<name>A0A1X2F2N3_9MYCO</name>
<keyword evidence="6 16" id="KW-0285">Flavoprotein</keyword>
<dbReference type="GO" id="GO:0006103">
    <property type="term" value="P:2-oxoglutarate metabolic process"/>
    <property type="evidence" value="ECO:0007669"/>
    <property type="project" value="TreeGrafter"/>
</dbReference>
<comment type="miscellaneous">
    <text evidence="16">The active site is a redox-active disulfide bond.</text>
</comment>
<dbReference type="InterPro" id="IPR006258">
    <property type="entry name" value="Lipoamide_DH"/>
</dbReference>
<evidence type="ECO:0000313" key="20">
    <source>
        <dbReference type="Proteomes" id="UP000193964"/>
    </source>
</evidence>
<evidence type="ECO:0000259" key="17">
    <source>
        <dbReference type="Pfam" id="PF02852"/>
    </source>
</evidence>
<feature type="binding site" evidence="14">
    <location>
        <begin position="179"/>
        <end position="186"/>
    </location>
    <ligand>
        <name>NAD(+)</name>
        <dbReference type="ChEBI" id="CHEBI:57540"/>
    </ligand>
</feature>
<dbReference type="GO" id="GO:0004148">
    <property type="term" value="F:dihydrolipoyl dehydrogenase (NADH) activity"/>
    <property type="evidence" value="ECO:0007669"/>
    <property type="project" value="UniProtKB-EC"/>
</dbReference>
<feature type="binding site" evidence="14">
    <location>
        <position position="269"/>
    </location>
    <ligand>
        <name>NAD(+)</name>
        <dbReference type="ChEBI" id="CHEBI:57540"/>
    </ligand>
</feature>
<evidence type="ECO:0000256" key="3">
    <source>
        <dbReference type="ARBA" id="ARBA00012608"/>
    </source>
</evidence>
<evidence type="ECO:0000256" key="2">
    <source>
        <dbReference type="ARBA" id="ARBA00007532"/>
    </source>
</evidence>
<dbReference type="InterPro" id="IPR001100">
    <property type="entry name" value="Pyr_nuc-diS_OxRdtase"/>
</dbReference>
<evidence type="ECO:0000256" key="15">
    <source>
        <dbReference type="PIRSR" id="PIRSR000350-4"/>
    </source>
</evidence>
<dbReference type="Pfam" id="PF02852">
    <property type="entry name" value="Pyr_redox_dim"/>
    <property type="match status" value="1"/>
</dbReference>
<dbReference type="PRINTS" id="PR00411">
    <property type="entry name" value="PNDRDTASEI"/>
</dbReference>
<gene>
    <name evidence="19" type="ORF">AWC31_31530</name>
</gene>
<dbReference type="PRINTS" id="PR00368">
    <property type="entry name" value="FADPNR"/>
</dbReference>
<feature type="active site" description="Proton acceptor" evidence="13">
    <location>
        <position position="443"/>
    </location>
</feature>
<dbReference type="PROSITE" id="PS00076">
    <property type="entry name" value="PYRIDINE_REDOX_1"/>
    <property type="match status" value="1"/>
</dbReference>
<evidence type="ECO:0000256" key="16">
    <source>
        <dbReference type="RuleBase" id="RU003692"/>
    </source>
</evidence>
<dbReference type="EC" id="1.8.1.4" evidence="3 16"/>
<dbReference type="Proteomes" id="UP000193964">
    <property type="component" value="Unassembled WGS sequence"/>
</dbReference>
<evidence type="ECO:0000256" key="10">
    <source>
        <dbReference type="ARBA" id="ARBA00023157"/>
    </source>
</evidence>
<feature type="binding site" evidence="14">
    <location>
        <position position="51"/>
    </location>
    <ligand>
        <name>FAD</name>
        <dbReference type="ChEBI" id="CHEBI:57692"/>
    </ligand>
</feature>
<keyword evidence="7 14" id="KW-0274">FAD</keyword>
<organism evidence="19 20">
    <name type="scientific">Mycolicibacterium wolinskyi</name>
    <dbReference type="NCBI Taxonomy" id="59750"/>
    <lineage>
        <taxon>Bacteria</taxon>
        <taxon>Bacillati</taxon>
        <taxon>Actinomycetota</taxon>
        <taxon>Actinomycetes</taxon>
        <taxon>Mycobacteriales</taxon>
        <taxon>Mycobacteriaceae</taxon>
        <taxon>Mycolicibacterium</taxon>
    </lineage>
</organism>
<dbReference type="SUPFAM" id="SSF51905">
    <property type="entry name" value="FAD/NAD(P)-binding domain"/>
    <property type="match status" value="1"/>
</dbReference>
<feature type="domain" description="Pyridine nucleotide-disulphide oxidoreductase dimerisation" evidence="17">
    <location>
        <begin position="345"/>
        <end position="453"/>
    </location>
</feature>
<dbReference type="Gene3D" id="3.50.50.60">
    <property type="entry name" value="FAD/NAD(P)-binding domain"/>
    <property type="match status" value="2"/>
</dbReference>
<evidence type="ECO:0000256" key="5">
    <source>
        <dbReference type="ARBA" id="ARBA00022490"/>
    </source>
</evidence>
<evidence type="ECO:0000256" key="11">
    <source>
        <dbReference type="ARBA" id="ARBA00023284"/>
    </source>
</evidence>
<comment type="caution">
    <text evidence="19">The sequence shown here is derived from an EMBL/GenBank/DDBJ whole genome shotgun (WGS) entry which is preliminary data.</text>
</comment>
<feature type="disulfide bond" description="Redox-active" evidence="15">
    <location>
        <begin position="42"/>
        <end position="47"/>
    </location>
</feature>
<dbReference type="InterPro" id="IPR036188">
    <property type="entry name" value="FAD/NAD-bd_sf"/>
</dbReference>
<dbReference type="InterPro" id="IPR023753">
    <property type="entry name" value="FAD/NAD-binding_dom"/>
</dbReference>
<reference evidence="19 20" key="1">
    <citation type="submission" date="2016-01" db="EMBL/GenBank/DDBJ databases">
        <title>The new phylogeny of the genus Mycobacterium.</title>
        <authorList>
            <person name="Tarcisio F."/>
            <person name="Conor M."/>
            <person name="Antonella G."/>
            <person name="Elisabetta G."/>
            <person name="Giulia F.S."/>
            <person name="Sara T."/>
            <person name="Anna F."/>
            <person name="Clotilde B."/>
            <person name="Roberto B."/>
            <person name="Veronica D.S."/>
            <person name="Fabio R."/>
            <person name="Monica P."/>
            <person name="Olivier J."/>
            <person name="Enrico T."/>
            <person name="Nicola S."/>
        </authorList>
    </citation>
    <scope>NUCLEOTIDE SEQUENCE [LARGE SCALE GENOMIC DNA]</scope>
    <source>
        <strain evidence="19 20">ATCC 700010</strain>
    </source>
</reference>
<comment type="similarity">
    <text evidence="2 16">Belongs to the class-I pyridine nucleotide-disulfide oxidoreductase family.</text>
</comment>
<dbReference type="GO" id="GO:0005737">
    <property type="term" value="C:cytoplasm"/>
    <property type="evidence" value="ECO:0007669"/>
    <property type="project" value="UniProtKB-SubCell"/>
</dbReference>
<comment type="catalytic activity">
    <reaction evidence="12 16">
        <text>N(6)-[(R)-dihydrolipoyl]-L-lysyl-[protein] + NAD(+) = N(6)-[(R)-lipoyl]-L-lysyl-[protein] + NADH + H(+)</text>
        <dbReference type="Rhea" id="RHEA:15045"/>
        <dbReference type="Rhea" id="RHEA-COMP:10474"/>
        <dbReference type="Rhea" id="RHEA-COMP:10475"/>
        <dbReference type="ChEBI" id="CHEBI:15378"/>
        <dbReference type="ChEBI" id="CHEBI:57540"/>
        <dbReference type="ChEBI" id="CHEBI:57945"/>
        <dbReference type="ChEBI" id="CHEBI:83099"/>
        <dbReference type="ChEBI" id="CHEBI:83100"/>
        <dbReference type="EC" id="1.8.1.4"/>
    </reaction>
</comment>
<dbReference type="NCBIfam" id="TIGR01350">
    <property type="entry name" value="lipoamide_DH"/>
    <property type="match status" value="1"/>
</dbReference>
<keyword evidence="5" id="KW-0963">Cytoplasm</keyword>